<protein>
    <recommendedName>
        <fullName evidence="3">Glutaredoxin-like protein NrdH</fullName>
    </recommendedName>
</protein>
<sequence length="77" mass="8757">MTESIMYTKNNCMQCKMMKRLLAQKGIKFKEVNVDEDAKALEELKAQGYRSVPVFFSPDQDPIVGFAPNKVKDLVLS</sequence>
<dbReference type="NCBIfam" id="TIGR02194">
    <property type="entry name" value="GlrX_NrdH"/>
    <property type="match status" value="1"/>
</dbReference>
<keyword evidence="6" id="KW-1015">Disulfide bond</keyword>
<keyword evidence="10" id="KW-1185">Reference proteome</keyword>
<comment type="caution">
    <text evidence="9">The sequence shown here is derived from an EMBL/GenBank/DDBJ whole genome shotgun (WGS) entry which is preliminary data.</text>
</comment>
<dbReference type="InterPro" id="IPR011909">
    <property type="entry name" value="GlrX_NrdH"/>
</dbReference>
<dbReference type="PANTHER" id="PTHR34386:SF1">
    <property type="entry name" value="GLUTAREDOXIN-LIKE PROTEIN NRDH"/>
    <property type="match status" value="1"/>
</dbReference>
<reference evidence="9 10" key="1">
    <citation type="submission" date="2023-10" db="EMBL/GenBank/DDBJ databases">
        <title>Holzapfeliella saturejae sp. nov. isolated from Satureja montana flowers.</title>
        <authorList>
            <person name="Alcantara C."/>
            <person name="Zuniga M."/>
            <person name="Landete J.M."/>
            <person name="Monedero V."/>
        </authorList>
    </citation>
    <scope>NUCLEOTIDE SEQUENCE [LARGE SCALE GENOMIC DNA]</scope>
    <source>
        <strain evidence="9 10">He02</strain>
    </source>
</reference>
<evidence type="ECO:0000313" key="9">
    <source>
        <dbReference type="EMBL" id="MEJ6347729.1"/>
    </source>
</evidence>
<dbReference type="RefSeq" id="WP_339968171.1">
    <property type="nucleotide sequence ID" value="NZ_JAWMWG010000001.1"/>
</dbReference>
<dbReference type="InterPro" id="IPR036249">
    <property type="entry name" value="Thioredoxin-like_sf"/>
</dbReference>
<evidence type="ECO:0000256" key="7">
    <source>
        <dbReference type="ARBA" id="ARBA00023284"/>
    </source>
</evidence>
<evidence type="ECO:0000256" key="1">
    <source>
        <dbReference type="ARBA" id="ARBA00002292"/>
    </source>
</evidence>
<proteinExistence type="inferred from homology"/>
<comment type="similarity">
    <text evidence="2">Belongs to the glutaredoxin family.</text>
</comment>
<evidence type="ECO:0000256" key="3">
    <source>
        <dbReference type="ARBA" id="ARBA00017945"/>
    </source>
</evidence>
<evidence type="ECO:0000259" key="8">
    <source>
        <dbReference type="Pfam" id="PF00462"/>
    </source>
</evidence>
<evidence type="ECO:0000256" key="5">
    <source>
        <dbReference type="ARBA" id="ARBA00022982"/>
    </source>
</evidence>
<evidence type="ECO:0000256" key="6">
    <source>
        <dbReference type="ARBA" id="ARBA00023157"/>
    </source>
</evidence>
<dbReference type="PROSITE" id="PS51354">
    <property type="entry name" value="GLUTAREDOXIN_2"/>
    <property type="match status" value="1"/>
</dbReference>
<dbReference type="InterPro" id="IPR002109">
    <property type="entry name" value="Glutaredoxin"/>
</dbReference>
<evidence type="ECO:0000256" key="2">
    <source>
        <dbReference type="ARBA" id="ARBA00007787"/>
    </source>
</evidence>
<name>A0ABU8SES0_9LACO</name>
<gene>
    <name evidence="9" type="primary">nrdH</name>
    <name evidence="9" type="ORF">R4Y45_00435</name>
</gene>
<comment type="function">
    <text evidence="1">Electron transport system for the ribonucleotide reductase system NrdEF.</text>
</comment>
<dbReference type="Gene3D" id="3.40.30.10">
    <property type="entry name" value="Glutaredoxin"/>
    <property type="match status" value="1"/>
</dbReference>
<dbReference type="Proteomes" id="UP001377804">
    <property type="component" value="Unassembled WGS sequence"/>
</dbReference>
<dbReference type="SUPFAM" id="SSF52833">
    <property type="entry name" value="Thioredoxin-like"/>
    <property type="match status" value="1"/>
</dbReference>
<feature type="domain" description="Glutaredoxin" evidence="8">
    <location>
        <begin position="6"/>
        <end position="56"/>
    </location>
</feature>
<organism evidence="9 10">
    <name type="scientific">Holzapfeliella saturejae</name>
    <dbReference type="NCBI Taxonomy" id="3082953"/>
    <lineage>
        <taxon>Bacteria</taxon>
        <taxon>Bacillati</taxon>
        <taxon>Bacillota</taxon>
        <taxon>Bacilli</taxon>
        <taxon>Lactobacillales</taxon>
        <taxon>Lactobacillaceae</taxon>
        <taxon>Holzapfeliella</taxon>
    </lineage>
</organism>
<evidence type="ECO:0000256" key="4">
    <source>
        <dbReference type="ARBA" id="ARBA00022448"/>
    </source>
</evidence>
<dbReference type="Pfam" id="PF00462">
    <property type="entry name" value="Glutaredoxin"/>
    <property type="match status" value="1"/>
</dbReference>
<dbReference type="CDD" id="cd02976">
    <property type="entry name" value="NrdH"/>
    <property type="match status" value="1"/>
</dbReference>
<keyword evidence="7" id="KW-0676">Redox-active center</keyword>
<dbReference type="EMBL" id="JAWMWG010000001">
    <property type="protein sequence ID" value="MEJ6347729.1"/>
    <property type="molecule type" value="Genomic_DNA"/>
</dbReference>
<evidence type="ECO:0000313" key="10">
    <source>
        <dbReference type="Proteomes" id="UP001377804"/>
    </source>
</evidence>
<dbReference type="InterPro" id="IPR051548">
    <property type="entry name" value="Grx-like_ET"/>
</dbReference>
<dbReference type="PANTHER" id="PTHR34386">
    <property type="entry name" value="GLUTAREDOXIN"/>
    <property type="match status" value="1"/>
</dbReference>
<accession>A0ABU8SES0</accession>
<keyword evidence="4" id="KW-0813">Transport</keyword>
<keyword evidence="5" id="KW-0249">Electron transport</keyword>